<protein>
    <submittedName>
        <fullName evidence="2">Putative FmdB family regulatory protein</fullName>
    </submittedName>
</protein>
<feature type="domain" description="Putative regulatory protein FmdB zinc ribbon" evidence="1">
    <location>
        <begin position="1"/>
        <end position="46"/>
    </location>
</feature>
<proteinExistence type="predicted"/>
<evidence type="ECO:0000313" key="2">
    <source>
        <dbReference type="EMBL" id="TDR48522.1"/>
    </source>
</evidence>
<dbReference type="EMBL" id="SNZH01000001">
    <property type="protein sequence ID" value="TDR48522.1"/>
    <property type="molecule type" value="Genomic_DNA"/>
</dbReference>
<dbReference type="Pfam" id="PF09723">
    <property type="entry name" value="Zn_ribbon_8"/>
    <property type="match status" value="1"/>
</dbReference>
<reference evidence="2 3" key="1">
    <citation type="submission" date="2019-03" db="EMBL/GenBank/DDBJ databases">
        <title>Genomic Encyclopedia of Type Strains, Phase IV (KMG-IV): sequencing the most valuable type-strain genomes for metagenomic binning, comparative biology and taxonomic classification.</title>
        <authorList>
            <person name="Goeker M."/>
        </authorList>
    </citation>
    <scope>NUCLEOTIDE SEQUENCE [LARGE SCALE GENOMIC DNA]</scope>
    <source>
        <strain evidence="2 3">DSM 21667</strain>
    </source>
</reference>
<dbReference type="SMART" id="SM00834">
    <property type="entry name" value="CxxC_CXXC_SSSS"/>
    <property type="match status" value="1"/>
</dbReference>
<comment type="caution">
    <text evidence="2">The sequence shown here is derived from an EMBL/GenBank/DDBJ whole genome shotgun (WGS) entry which is preliminary data.</text>
</comment>
<dbReference type="NCBIfam" id="TIGR02605">
    <property type="entry name" value="CxxC_CxxC_SSSS"/>
    <property type="match status" value="1"/>
</dbReference>
<accession>A0A4R6Z9N8</accession>
<keyword evidence="3" id="KW-1185">Reference proteome</keyword>
<dbReference type="OrthoDB" id="215655at2"/>
<evidence type="ECO:0000313" key="3">
    <source>
        <dbReference type="Proteomes" id="UP000295293"/>
    </source>
</evidence>
<name>A0A4R6Z9N8_9GAMM</name>
<dbReference type="Proteomes" id="UP000295293">
    <property type="component" value="Unassembled WGS sequence"/>
</dbReference>
<organism evidence="2 3">
    <name type="scientific">Tahibacter aquaticus</name>
    <dbReference type="NCBI Taxonomy" id="520092"/>
    <lineage>
        <taxon>Bacteria</taxon>
        <taxon>Pseudomonadati</taxon>
        <taxon>Pseudomonadota</taxon>
        <taxon>Gammaproteobacteria</taxon>
        <taxon>Lysobacterales</taxon>
        <taxon>Rhodanobacteraceae</taxon>
        <taxon>Tahibacter</taxon>
    </lineage>
</organism>
<dbReference type="AlphaFoldDB" id="A0A4R6Z9N8"/>
<evidence type="ECO:0000259" key="1">
    <source>
        <dbReference type="SMART" id="SM00834"/>
    </source>
</evidence>
<dbReference type="InterPro" id="IPR013429">
    <property type="entry name" value="Regulatory_FmdB_Zinc_ribbon"/>
</dbReference>
<gene>
    <name evidence="2" type="ORF">DFR29_101142</name>
</gene>
<sequence length="93" mass="9841">MPIYEYIASGTGCDYCSSGFDHLQKLSEAELGQCPRCGAALKRKISAPNMAIGNSHLTSEAHAGKHGFTQYRRAGGGVYEKTAGKGPDFISGD</sequence>
<dbReference type="RefSeq" id="WP_133816645.1">
    <property type="nucleotide sequence ID" value="NZ_SNZH01000001.1"/>
</dbReference>